<accession>A0A8H5KI32</accession>
<dbReference type="AlphaFoldDB" id="A0A8H5KI32"/>
<comment type="caution">
    <text evidence="1">The sequence shown here is derived from an EMBL/GenBank/DDBJ whole genome shotgun (WGS) entry which is preliminary data.</text>
</comment>
<gene>
    <name evidence="1" type="ORF">FPANT_11648</name>
</gene>
<proteinExistence type="predicted"/>
<sequence length="52" mass="5922">DELRASVTEISASQWDAMHGALYRFTHADVYQALENATLENTHDRLGRSAFR</sequence>
<dbReference type="EMBL" id="JAAOAR010000724">
    <property type="protein sequence ID" value="KAF5574680.1"/>
    <property type="molecule type" value="Genomic_DNA"/>
</dbReference>
<reference evidence="1 2" key="1">
    <citation type="submission" date="2020-05" db="EMBL/GenBank/DDBJ databases">
        <title>Identification and distribution of gene clusters putatively required for synthesis of sphingolipid metabolism inhibitors in phylogenetically diverse species of the filamentous fungus Fusarium.</title>
        <authorList>
            <person name="Kim H.-S."/>
            <person name="Busman M."/>
            <person name="Brown D.W."/>
            <person name="Divon H."/>
            <person name="Uhlig S."/>
            <person name="Proctor R.H."/>
        </authorList>
    </citation>
    <scope>NUCLEOTIDE SEQUENCE [LARGE SCALE GENOMIC DNA]</scope>
    <source>
        <strain evidence="1 2">NRRL 25211</strain>
    </source>
</reference>
<protein>
    <submittedName>
        <fullName evidence="1">Uncharacterized protein</fullName>
    </submittedName>
</protein>
<keyword evidence="2" id="KW-1185">Reference proteome</keyword>
<evidence type="ECO:0000313" key="1">
    <source>
        <dbReference type="EMBL" id="KAF5574680.1"/>
    </source>
</evidence>
<evidence type="ECO:0000313" key="2">
    <source>
        <dbReference type="Proteomes" id="UP000544095"/>
    </source>
</evidence>
<dbReference type="Proteomes" id="UP000544095">
    <property type="component" value="Unassembled WGS sequence"/>
</dbReference>
<name>A0A8H5KI32_9HYPO</name>
<organism evidence="1 2">
    <name type="scientific">Fusarium pseudoanthophilum</name>
    <dbReference type="NCBI Taxonomy" id="48495"/>
    <lineage>
        <taxon>Eukaryota</taxon>
        <taxon>Fungi</taxon>
        <taxon>Dikarya</taxon>
        <taxon>Ascomycota</taxon>
        <taxon>Pezizomycotina</taxon>
        <taxon>Sordariomycetes</taxon>
        <taxon>Hypocreomycetidae</taxon>
        <taxon>Hypocreales</taxon>
        <taxon>Nectriaceae</taxon>
        <taxon>Fusarium</taxon>
        <taxon>Fusarium fujikuroi species complex</taxon>
    </lineage>
</organism>
<feature type="non-terminal residue" evidence="1">
    <location>
        <position position="1"/>
    </location>
</feature>